<dbReference type="Proteomes" id="UP000754563">
    <property type="component" value="Unassembled WGS sequence"/>
</dbReference>
<dbReference type="InterPro" id="IPR016040">
    <property type="entry name" value="NAD(P)-bd_dom"/>
</dbReference>
<evidence type="ECO:0000259" key="8">
    <source>
        <dbReference type="Pfam" id="PF16363"/>
    </source>
</evidence>
<dbReference type="GO" id="GO:0009225">
    <property type="term" value="P:nucleotide-sugar metabolic process"/>
    <property type="evidence" value="ECO:0007669"/>
    <property type="project" value="InterPro"/>
</dbReference>
<evidence type="ECO:0000256" key="2">
    <source>
        <dbReference type="ARBA" id="ARBA00001911"/>
    </source>
</evidence>
<dbReference type="AlphaFoldDB" id="A0A955L7T9"/>
<dbReference type="SUPFAM" id="SSF51735">
    <property type="entry name" value="NAD(P)-binding Rossmann-fold domains"/>
    <property type="match status" value="1"/>
</dbReference>
<dbReference type="Pfam" id="PF16363">
    <property type="entry name" value="GDP_Man_Dehyd"/>
    <property type="match status" value="1"/>
</dbReference>
<dbReference type="GO" id="GO:0008460">
    <property type="term" value="F:dTDP-glucose 4,6-dehydratase activity"/>
    <property type="evidence" value="ECO:0007669"/>
    <property type="project" value="UniProtKB-EC"/>
</dbReference>
<evidence type="ECO:0000256" key="3">
    <source>
        <dbReference type="ARBA" id="ARBA00008178"/>
    </source>
</evidence>
<evidence type="ECO:0000256" key="6">
    <source>
        <dbReference type="ARBA" id="ARBA00023239"/>
    </source>
</evidence>
<reference evidence="9" key="2">
    <citation type="journal article" date="2021" name="Microbiome">
        <title>Successional dynamics and alternative stable states in a saline activated sludge microbial community over 9 years.</title>
        <authorList>
            <person name="Wang Y."/>
            <person name="Ye J."/>
            <person name="Ju F."/>
            <person name="Liu L."/>
            <person name="Boyd J.A."/>
            <person name="Deng Y."/>
            <person name="Parks D.H."/>
            <person name="Jiang X."/>
            <person name="Yin X."/>
            <person name="Woodcroft B.J."/>
            <person name="Tyson G.W."/>
            <person name="Hugenholtz P."/>
            <person name="Polz M.F."/>
            <person name="Zhang T."/>
        </authorList>
    </citation>
    <scope>NUCLEOTIDE SEQUENCE</scope>
    <source>
        <strain evidence="9">HKST-UBA11</strain>
    </source>
</reference>
<dbReference type="CDD" id="cd05246">
    <property type="entry name" value="dTDP_GD_SDR_e"/>
    <property type="match status" value="1"/>
</dbReference>
<keyword evidence="5" id="KW-0520">NAD</keyword>
<keyword evidence="6 7" id="KW-0456">Lyase</keyword>
<feature type="domain" description="NAD(P)-binding" evidence="8">
    <location>
        <begin position="4"/>
        <end position="306"/>
    </location>
</feature>
<proteinExistence type="inferred from homology"/>
<protein>
    <recommendedName>
        <fullName evidence="4 7">dTDP-glucose 4,6-dehydratase</fullName>
        <ecNumber evidence="4 7">4.2.1.46</ecNumber>
    </recommendedName>
</protein>
<dbReference type="PANTHER" id="PTHR43000">
    <property type="entry name" value="DTDP-D-GLUCOSE 4,6-DEHYDRATASE-RELATED"/>
    <property type="match status" value="1"/>
</dbReference>
<comment type="catalytic activity">
    <reaction evidence="1 7">
        <text>dTDP-alpha-D-glucose = dTDP-4-dehydro-6-deoxy-alpha-D-glucose + H2O</text>
        <dbReference type="Rhea" id="RHEA:17221"/>
        <dbReference type="ChEBI" id="CHEBI:15377"/>
        <dbReference type="ChEBI" id="CHEBI:57477"/>
        <dbReference type="ChEBI" id="CHEBI:57649"/>
        <dbReference type="EC" id="4.2.1.46"/>
    </reaction>
</comment>
<dbReference type="Gene3D" id="3.90.25.10">
    <property type="entry name" value="UDP-galactose 4-epimerase, domain 1"/>
    <property type="match status" value="1"/>
</dbReference>
<evidence type="ECO:0000256" key="1">
    <source>
        <dbReference type="ARBA" id="ARBA00001539"/>
    </source>
</evidence>
<reference evidence="9" key="1">
    <citation type="submission" date="2020-04" db="EMBL/GenBank/DDBJ databases">
        <authorList>
            <person name="Zhang T."/>
        </authorList>
    </citation>
    <scope>NUCLEOTIDE SEQUENCE</scope>
    <source>
        <strain evidence="9">HKST-UBA11</strain>
    </source>
</reference>
<comment type="caution">
    <text evidence="9">The sequence shown here is derived from an EMBL/GenBank/DDBJ whole genome shotgun (WGS) entry which is preliminary data.</text>
</comment>
<evidence type="ECO:0000256" key="5">
    <source>
        <dbReference type="ARBA" id="ARBA00023027"/>
    </source>
</evidence>
<gene>
    <name evidence="9" type="primary">rfbB</name>
    <name evidence="9" type="ORF">KC717_03240</name>
</gene>
<dbReference type="EC" id="4.2.1.46" evidence="4 7"/>
<evidence type="ECO:0000313" key="10">
    <source>
        <dbReference type="Proteomes" id="UP000754563"/>
    </source>
</evidence>
<evidence type="ECO:0000256" key="4">
    <source>
        <dbReference type="ARBA" id="ARBA00011990"/>
    </source>
</evidence>
<accession>A0A955L7T9</accession>
<organism evidence="9 10">
    <name type="scientific">Candidatus Dojkabacteria bacterium</name>
    <dbReference type="NCBI Taxonomy" id="2099670"/>
    <lineage>
        <taxon>Bacteria</taxon>
        <taxon>Candidatus Dojkabacteria</taxon>
    </lineage>
</organism>
<dbReference type="InterPro" id="IPR005888">
    <property type="entry name" value="dTDP_Gluc_deHydtase"/>
</dbReference>
<comment type="similarity">
    <text evidence="3 7">Belongs to the NAD(P)-dependent epimerase/dehydratase family. dTDP-glucose dehydratase subfamily.</text>
</comment>
<name>A0A955L7T9_9BACT</name>
<evidence type="ECO:0000256" key="7">
    <source>
        <dbReference type="RuleBase" id="RU004473"/>
    </source>
</evidence>
<evidence type="ECO:0000313" key="9">
    <source>
        <dbReference type="EMBL" id="MCA9385637.1"/>
    </source>
</evidence>
<dbReference type="InterPro" id="IPR036291">
    <property type="entry name" value="NAD(P)-bd_dom_sf"/>
</dbReference>
<sequence>MNILITGGAGFMGSAFIRYILEKNLVDHVVNYDNLTYAGNLSNLQSIEHDDRYQFVRGDIRDGKTLREVVKDQSIDTIVNFAAETHVDRSIEAPQIFIETNVLGTGTLLQIALEYDLRFHHISTDEVFGELEIDDPKFNENTPYAPRSPYSASKAAADHLVQSYFETYGVQTTISNSSNNYGPYQYPEKLIPLFITNLIRDKKVPVYGDGLNIRDWLYVEDHAEAVWQVLTKGTIGEQYCVGGESEKTNLEISKHLLQTFEKDTSYIEFVEDRKGHDRRYAIDISKIKEELKWSPLVSFEIGIEKTIQWYKDNQSWWEELITS</sequence>
<dbReference type="Gene3D" id="3.40.50.720">
    <property type="entry name" value="NAD(P)-binding Rossmann-like Domain"/>
    <property type="match status" value="1"/>
</dbReference>
<comment type="cofactor">
    <cofactor evidence="2 7">
        <name>NAD(+)</name>
        <dbReference type="ChEBI" id="CHEBI:57540"/>
    </cofactor>
</comment>
<dbReference type="EMBL" id="JAGQLH010000032">
    <property type="protein sequence ID" value="MCA9385637.1"/>
    <property type="molecule type" value="Genomic_DNA"/>
</dbReference>
<dbReference type="NCBIfam" id="TIGR01181">
    <property type="entry name" value="dTDP_gluc_dehyt"/>
    <property type="match status" value="1"/>
</dbReference>